<keyword evidence="5 7" id="KW-0456">Lyase</keyword>
<feature type="compositionally biased region" description="Basic residues" evidence="8">
    <location>
        <begin position="482"/>
        <end position="491"/>
    </location>
</feature>
<dbReference type="PANTHER" id="PTHR30518">
    <property type="entry name" value="ENDOLYTIC MUREIN TRANSGLYCOSYLASE"/>
    <property type="match status" value="1"/>
</dbReference>
<dbReference type="GO" id="GO:0008932">
    <property type="term" value="F:lytic endotransglycosylase activity"/>
    <property type="evidence" value="ECO:0007669"/>
    <property type="project" value="UniProtKB-UniRule"/>
</dbReference>
<keyword evidence="3 7" id="KW-1133">Transmembrane helix</keyword>
<keyword evidence="7" id="KW-0997">Cell inner membrane</keyword>
<keyword evidence="10" id="KW-1185">Reference proteome</keyword>
<dbReference type="CDD" id="cd08010">
    <property type="entry name" value="MltG_like"/>
    <property type="match status" value="1"/>
</dbReference>
<feature type="region of interest" description="Disordered" evidence="8">
    <location>
        <begin position="378"/>
        <end position="405"/>
    </location>
</feature>
<evidence type="ECO:0000313" key="9">
    <source>
        <dbReference type="EMBL" id="NNM72613.1"/>
    </source>
</evidence>
<name>A0A849IFD7_9HYPH</name>
<feature type="compositionally biased region" description="Polar residues" evidence="8">
    <location>
        <begin position="448"/>
        <end position="458"/>
    </location>
</feature>
<comment type="catalytic activity">
    <reaction evidence="7">
        <text>a peptidoglycan chain = a peptidoglycan chain with N-acetyl-1,6-anhydromuramyl-[peptide] at the reducing end + a peptidoglycan chain with N-acetylglucosamine at the non-reducing end.</text>
        <dbReference type="EC" id="4.2.2.29"/>
    </reaction>
</comment>
<evidence type="ECO:0000256" key="5">
    <source>
        <dbReference type="ARBA" id="ARBA00023239"/>
    </source>
</evidence>
<proteinExistence type="inferred from homology"/>
<feature type="compositionally biased region" description="Pro residues" evidence="8">
    <location>
        <begin position="9"/>
        <end position="23"/>
    </location>
</feature>
<evidence type="ECO:0000256" key="4">
    <source>
        <dbReference type="ARBA" id="ARBA00023136"/>
    </source>
</evidence>
<comment type="caution">
    <text evidence="9">The sequence shown here is derived from an EMBL/GenBank/DDBJ whole genome shotgun (WGS) entry which is preliminary data.</text>
</comment>
<dbReference type="GO" id="GO:0071555">
    <property type="term" value="P:cell wall organization"/>
    <property type="evidence" value="ECO:0007669"/>
    <property type="project" value="UniProtKB-KW"/>
</dbReference>
<keyword evidence="2 7" id="KW-0812">Transmembrane</keyword>
<evidence type="ECO:0000256" key="1">
    <source>
        <dbReference type="ARBA" id="ARBA00022475"/>
    </source>
</evidence>
<dbReference type="Pfam" id="PF02618">
    <property type="entry name" value="YceG"/>
    <property type="match status" value="1"/>
</dbReference>
<evidence type="ECO:0000256" key="8">
    <source>
        <dbReference type="SAM" id="MobiDB-lite"/>
    </source>
</evidence>
<reference evidence="9 10" key="1">
    <citation type="submission" date="2020-04" db="EMBL/GenBank/DDBJ databases">
        <title>Enterovirga sp. isolate from soil.</title>
        <authorList>
            <person name="Chea S."/>
            <person name="Kim D.-U."/>
        </authorList>
    </citation>
    <scope>NUCLEOTIDE SEQUENCE [LARGE SCALE GENOMIC DNA]</scope>
    <source>
        <strain evidence="9 10">DB1703</strain>
    </source>
</reference>
<dbReference type="Gene3D" id="3.30.1490.480">
    <property type="entry name" value="Endolytic murein transglycosylase"/>
    <property type="match status" value="1"/>
</dbReference>
<accession>A0A849IFD7</accession>
<feature type="region of interest" description="Disordered" evidence="8">
    <location>
        <begin position="447"/>
        <end position="504"/>
    </location>
</feature>
<comment type="subcellular location">
    <subcellularLocation>
        <location evidence="7">Cell inner membrane</location>
        <topology evidence="7">Single-pass membrane protein</topology>
    </subcellularLocation>
</comment>
<dbReference type="Gene3D" id="3.30.160.60">
    <property type="entry name" value="Classic Zinc Finger"/>
    <property type="match status" value="1"/>
</dbReference>
<dbReference type="PANTHER" id="PTHR30518:SF2">
    <property type="entry name" value="ENDOLYTIC MUREIN TRANSGLYCOSYLASE"/>
    <property type="match status" value="1"/>
</dbReference>
<sequence>MFGRSKNNPTPPPAPSPAIPPAPGRFAPKSPNEALKPSAPPPPPPPRVRRPRGGMLSLMSGVMTLGLVIAAALVFGLLTLERQVEAPGPLAQDKVVLIPKGTGTSEMAELLAREGVITSPNLFELYAYLNRSKGQLKAGEFQFKAGTSIEDAIDTLIQGKAIQHALTIPEGLTSEQIVARLRDNELLTGTINEVPREGTLLPETYYFERGTSRQQLINKMQAEAREALVKAWAKRAPDLPIKTAPELVILASIVEKETGRADERPRVASVFLNRLAKRMKLQSDPTIVYGIVGGKGTLGRGILRSEIERATPYNTYVIEGLPPGPIANPGRAALEAVANPLKTRDLYFVADGTGGHAFAETLEQHNRNVARWRQIEKAREAAGSGQPEVDRVEPPPLPDGRTDLYLAPGQARNAAADPGSVSAIAGAAALGPARGFDASEWTERDPLRNQNWDLTSAKSVPAFQPPPGAPPAETAKPEPRKRQAAKPRRRPASAGSAQESAATE</sequence>
<dbReference type="GO" id="GO:0009252">
    <property type="term" value="P:peptidoglycan biosynthetic process"/>
    <property type="evidence" value="ECO:0007669"/>
    <property type="project" value="UniProtKB-UniRule"/>
</dbReference>
<protein>
    <recommendedName>
        <fullName evidence="7">Endolytic murein transglycosylase</fullName>
        <ecNumber evidence="7">4.2.2.29</ecNumber>
    </recommendedName>
    <alternativeName>
        <fullName evidence="7">Peptidoglycan lytic transglycosylase</fullName>
    </alternativeName>
    <alternativeName>
        <fullName evidence="7">Peptidoglycan polymerization terminase</fullName>
    </alternativeName>
</protein>
<evidence type="ECO:0000256" key="2">
    <source>
        <dbReference type="ARBA" id="ARBA00022692"/>
    </source>
</evidence>
<dbReference type="GO" id="GO:0005886">
    <property type="term" value="C:plasma membrane"/>
    <property type="evidence" value="ECO:0007669"/>
    <property type="project" value="UniProtKB-SubCell"/>
</dbReference>
<gene>
    <name evidence="7 9" type="primary">mltG</name>
    <name evidence="9" type="ORF">HJG44_09480</name>
</gene>
<evidence type="ECO:0000256" key="3">
    <source>
        <dbReference type="ARBA" id="ARBA00022989"/>
    </source>
</evidence>
<evidence type="ECO:0000256" key="7">
    <source>
        <dbReference type="HAMAP-Rule" id="MF_02065"/>
    </source>
</evidence>
<keyword evidence="6 7" id="KW-0961">Cell wall biogenesis/degradation</keyword>
<dbReference type="AlphaFoldDB" id="A0A849IFD7"/>
<dbReference type="InterPro" id="IPR003770">
    <property type="entry name" value="MLTG-like"/>
</dbReference>
<feature type="compositionally biased region" description="Polar residues" evidence="8">
    <location>
        <begin position="495"/>
        <end position="504"/>
    </location>
</feature>
<keyword evidence="1 7" id="KW-1003">Cell membrane</keyword>
<dbReference type="EC" id="4.2.2.29" evidence="7"/>
<evidence type="ECO:0000256" key="6">
    <source>
        <dbReference type="ARBA" id="ARBA00023316"/>
    </source>
</evidence>
<feature type="transmembrane region" description="Helical" evidence="7">
    <location>
        <begin position="56"/>
        <end position="80"/>
    </location>
</feature>
<dbReference type="RefSeq" id="WP_171218069.1">
    <property type="nucleotide sequence ID" value="NZ_JABEPP010000002.1"/>
</dbReference>
<feature type="region of interest" description="Disordered" evidence="8">
    <location>
        <begin position="1"/>
        <end position="52"/>
    </location>
</feature>
<keyword evidence="4 7" id="KW-0472">Membrane</keyword>
<evidence type="ECO:0000313" key="10">
    <source>
        <dbReference type="Proteomes" id="UP000564885"/>
    </source>
</evidence>
<feature type="site" description="Important for catalytic activity" evidence="7">
    <location>
        <position position="257"/>
    </location>
</feature>
<dbReference type="HAMAP" id="MF_02065">
    <property type="entry name" value="MltG"/>
    <property type="match status" value="1"/>
</dbReference>
<organism evidence="9 10">
    <name type="scientific">Enterovirga aerilata</name>
    <dbReference type="NCBI Taxonomy" id="2730920"/>
    <lineage>
        <taxon>Bacteria</taxon>
        <taxon>Pseudomonadati</taxon>
        <taxon>Pseudomonadota</taxon>
        <taxon>Alphaproteobacteria</taxon>
        <taxon>Hyphomicrobiales</taxon>
        <taxon>Methylobacteriaceae</taxon>
        <taxon>Enterovirga</taxon>
    </lineage>
</organism>
<comment type="function">
    <text evidence="7">Functions as a peptidoglycan terminase that cleaves nascent peptidoglycan strands endolytically to terminate their elongation.</text>
</comment>
<comment type="similarity">
    <text evidence="7">Belongs to the transglycosylase MltG family.</text>
</comment>
<dbReference type="NCBIfam" id="TIGR00247">
    <property type="entry name" value="endolytic transglycosylase MltG"/>
    <property type="match status" value="1"/>
</dbReference>
<dbReference type="EMBL" id="JABEPP010000002">
    <property type="protein sequence ID" value="NNM72613.1"/>
    <property type="molecule type" value="Genomic_DNA"/>
</dbReference>
<dbReference type="Proteomes" id="UP000564885">
    <property type="component" value="Unassembled WGS sequence"/>
</dbReference>